<dbReference type="GO" id="GO:0004417">
    <property type="term" value="F:hydroxyethylthiazole kinase activity"/>
    <property type="evidence" value="ECO:0007669"/>
    <property type="project" value="UniProtKB-UniRule"/>
</dbReference>
<comment type="catalytic activity">
    <reaction evidence="1 11">
        <text>5-(2-hydroxyethyl)-4-methylthiazole + ATP = 4-methyl-5-(2-phosphooxyethyl)-thiazole + ADP + H(+)</text>
        <dbReference type="Rhea" id="RHEA:24212"/>
        <dbReference type="ChEBI" id="CHEBI:15378"/>
        <dbReference type="ChEBI" id="CHEBI:17957"/>
        <dbReference type="ChEBI" id="CHEBI:30616"/>
        <dbReference type="ChEBI" id="CHEBI:58296"/>
        <dbReference type="ChEBI" id="CHEBI:456216"/>
        <dbReference type="EC" id="2.7.1.50"/>
    </reaction>
</comment>
<gene>
    <name evidence="11 12" type="primary">thiM</name>
    <name evidence="12" type="ORF">GCM10007968_04150</name>
</gene>
<dbReference type="NCBIfam" id="NF006830">
    <property type="entry name" value="PRK09355.1"/>
    <property type="match status" value="1"/>
</dbReference>
<evidence type="ECO:0000256" key="8">
    <source>
        <dbReference type="ARBA" id="ARBA00022840"/>
    </source>
</evidence>
<organism evidence="12 13">
    <name type="scientific">Sporolactobacillus putidus</name>
    <dbReference type="NCBI Taxonomy" id="492735"/>
    <lineage>
        <taxon>Bacteria</taxon>
        <taxon>Bacillati</taxon>
        <taxon>Bacillota</taxon>
        <taxon>Bacilli</taxon>
        <taxon>Bacillales</taxon>
        <taxon>Sporolactobacillaceae</taxon>
        <taxon>Sporolactobacillus</taxon>
    </lineage>
</organism>
<dbReference type="EC" id="2.7.1.50" evidence="11"/>
<reference evidence="12" key="1">
    <citation type="journal article" date="2014" name="Int. J. Syst. Evol. Microbiol.">
        <title>Complete genome sequence of Corynebacterium casei LMG S-19264T (=DSM 44701T), isolated from a smear-ripened cheese.</title>
        <authorList>
            <consortium name="US DOE Joint Genome Institute (JGI-PGF)"/>
            <person name="Walter F."/>
            <person name="Albersmeier A."/>
            <person name="Kalinowski J."/>
            <person name="Ruckert C."/>
        </authorList>
    </citation>
    <scope>NUCLEOTIDE SEQUENCE</scope>
    <source>
        <strain evidence="12">JCM 15325</strain>
    </source>
</reference>
<feature type="binding site" evidence="11">
    <location>
        <position position="46"/>
    </location>
    <ligand>
        <name>substrate</name>
    </ligand>
</feature>
<dbReference type="Pfam" id="PF02110">
    <property type="entry name" value="HK"/>
    <property type="match status" value="1"/>
</dbReference>
<dbReference type="AlphaFoldDB" id="A0A917RZ41"/>
<keyword evidence="13" id="KW-1185">Reference proteome</keyword>
<keyword evidence="10 11" id="KW-0784">Thiamine biosynthesis</keyword>
<dbReference type="InterPro" id="IPR029056">
    <property type="entry name" value="Ribokinase-like"/>
</dbReference>
<keyword evidence="4 11" id="KW-0808">Transferase</keyword>
<dbReference type="Proteomes" id="UP000654670">
    <property type="component" value="Unassembled WGS sequence"/>
</dbReference>
<comment type="pathway">
    <text evidence="3 11">Cofactor biosynthesis; thiamine diphosphate biosynthesis; 4-methyl-5-(2-phosphoethyl)-thiazole from 5-(2-hydroxyethyl)-4-methylthiazole: step 1/1.</text>
</comment>
<evidence type="ECO:0000256" key="4">
    <source>
        <dbReference type="ARBA" id="ARBA00022679"/>
    </source>
</evidence>
<dbReference type="InterPro" id="IPR000417">
    <property type="entry name" value="Hyethyz_kinase"/>
</dbReference>
<feature type="binding site" evidence="11">
    <location>
        <position position="195"/>
    </location>
    <ligand>
        <name>substrate</name>
    </ligand>
</feature>
<evidence type="ECO:0000256" key="9">
    <source>
        <dbReference type="ARBA" id="ARBA00022842"/>
    </source>
</evidence>
<evidence type="ECO:0000256" key="2">
    <source>
        <dbReference type="ARBA" id="ARBA00001946"/>
    </source>
</evidence>
<evidence type="ECO:0000256" key="1">
    <source>
        <dbReference type="ARBA" id="ARBA00001771"/>
    </source>
</evidence>
<comment type="similarity">
    <text evidence="11">Belongs to the Thz kinase family.</text>
</comment>
<evidence type="ECO:0000256" key="11">
    <source>
        <dbReference type="HAMAP-Rule" id="MF_00228"/>
    </source>
</evidence>
<keyword evidence="9 11" id="KW-0460">Magnesium</keyword>
<comment type="function">
    <text evidence="11">Catalyzes the phosphorylation of the hydroxyl group of 4-methyl-5-beta-hydroxyethylthiazole (THZ).</text>
</comment>
<protein>
    <recommendedName>
        <fullName evidence="11">Hydroxyethylthiazole kinase</fullName>
        <ecNumber evidence="11">2.7.1.50</ecNumber>
    </recommendedName>
    <alternativeName>
        <fullName evidence="11">4-methyl-5-beta-hydroxyethylthiazole kinase</fullName>
        <shortName evidence="11">TH kinase</shortName>
        <shortName evidence="11">Thz kinase</shortName>
    </alternativeName>
</protein>
<evidence type="ECO:0000313" key="13">
    <source>
        <dbReference type="Proteomes" id="UP000654670"/>
    </source>
</evidence>
<dbReference type="GO" id="GO:0000287">
    <property type="term" value="F:magnesium ion binding"/>
    <property type="evidence" value="ECO:0007669"/>
    <property type="project" value="UniProtKB-UniRule"/>
</dbReference>
<evidence type="ECO:0000256" key="3">
    <source>
        <dbReference type="ARBA" id="ARBA00004868"/>
    </source>
</evidence>
<name>A0A917RZ41_9BACL</name>
<accession>A0A917RZ41</accession>
<evidence type="ECO:0000256" key="6">
    <source>
        <dbReference type="ARBA" id="ARBA00022741"/>
    </source>
</evidence>
<dbReference type="GO" id="GO:0009228">
    <property type="term" value="P:thiamine biosynthetic process"/>
    <property type="evidence" value="ECO:0007669"/>
    <property type="project" value="UniProtKB-KW"/>
</dbReference>
<evidence type="ECO:0000256" key="7">
    <source>
        <dbReference type="ARBA" id="ARBA00022777"/>
    </source>
</evidence>
<dbReference type="EMBL" id="BMOK01000001">
    <property type="protein sequence ID" value="GGL43386.1"/>
    <property type="molecule type" value="Genomic_DNA"/>
</dbReference>
<dbReference type="Gene3D" id="3.40.1190.20">
    <property type="match status" value="1"/>
</dbReference>
<keyword evidence="7 11" id="KW-0418">Kinase</keyword>
<dbReference type="PIRSF" id="PIRSF000513">
    <property type="entry name" value="Thz_kinase"/>
    <property type="match status" value="1"/>
</dbReference>
<evidence type="ECO:0000313" key="12">
    <source>
        <dbReference type="EMBL" id="GGL43386.1"/>
    </source>
</evidence>
<comment type="caution">
    <text evidence="12">The sequence shown here is derived from an EMBL/GenBank/DDBJ whole genome shotgun (WGS) entry which is preliminary data.</text>
</comment>
<evidence type="ECO:0000256" key="5">
    <source>
        <dbReference type="ARBA" id="ARBA00022723"/>
    </source>
</evidence>
<feature type="binding site" evidence="11">
    <location>
        <position position="168"/>
    </location>
    <ligand>
        <name>ATP</name>
        <dbReference type="ChEBI" id="CHEBI:30616"/>
    </ligand>
</feature>
<feature type="binding site" evidence="11">
    <location>
        <position position="122"/>
    </location>
    <ligand>
        <name>ATP</name>
        <dbReference type="ChEBI" id="CHEBI:30616"/>
    </ligand>
</feature>
<dbReference type="SUPFAM" id="SSF53613">
    <property type="entry name" value="Ribokinase-like"/>
    <property type="match status" value="1"/>
</dbReference>
<reference evidence="12" key="2">
    <citation type="submission" date="2020-09" db="EMBL/GenBank/DDBJ databases">
        <authorList>
            <person name="Sun Q."/>
            <person name="Ohkuma M."/>
        </authorList>
    </citation>
    <scope>NUCLEOTIDE SEQUENCE</scope>
    <source>
        <strain evidence="12">JCM 15325</strain>
    </source>
</reference>
<keyword evidence="5 11" id="KW-0479">Metal-binding</keyword>
<dbReference type="HAMAP" id="MF_00228">
    <property type="entry name" value="Thz_kinase"/>
    <property type="match status" value="1"/>
</dbReference>
<keyword evidence="6 11" id="KW-0547">Nucleotide-binding</keyword>
<dbReference type="PRINTS" id="PR01099">
    <property type="entry name" value="HYETHTZKNASE"/>
</dbReference>
<evidence type="ECO:0000256" key="10">
    <source>
        <dbReference type="ARBA" id="ARBA00022977"/>
    </source>
</evidence>
<proteinExistence type="inferred from homology"/>
<sequence length="270" mass="28143">MIKPELLIEKMDTIRKQNPLLHVITNRVAINDSANGALAIGASPIMAEAHEEVAEIAAISNALELNIGNLTPYSIQSMMLSGHAANEAGVPVVLDPVGAGATSFRLNTVRNLFDELDIAIVRGNAGEIAAIAGANWGAKGVDAGAANGDILPLAVQVARRYHTVVAVSGTTDTITDGKQAYLVRNGHPLFPIMTGSGCLNGVIQAGYAAVSANFLEASVAASANYAIAGQIAGERSGGPGTFRQLLMDELYTLNAEKIQKYADLEEVKLP</sequence>
<dbReference type="CDD" id="cd01170">
    <property type="entry name" value="THZ_kinase"/>
    <property type="match status" value="1"/>
</dbReference>
<dbReference type="NCBIfam" id="TIGR00694">
    <property type="entry name" value="thiM"/>
    <property type="match status" value="1"/>
</dbReference>
<dbReference type="GO" id="GO:0009229">
    <property type="term" value="P:thiamine diphosphate biosynthetic process"/>
    <property type="evidence" value="ECO:0007669"/>
    <property type="project" value="UniProtKB-UniRule"/>
</dbReference>
<dbReference type="RefSeq" id="WP_188801392.1">
    <property type="nucleotide sequence ID" value="NZ_BMOK01000001.1"/>
</dbReference>
<keyword evidence="8 11" id="KW-0067">ATP-binding</keyword>
<comment type="cofactor">
    <cofactor evidence="2 11">
        <name>Mg(2+)</name>
        <dbReference type="ChEBI" id="CHEBI:18420"/>
    </cofactor>
</comment>
<dbReference type="GO" id="GO:0005524">
    <property type="term" value="F:ATP binding"/>
    <property type="evidence" value="ECO:0007669"/>
    <property type="project" value="UniProtKB-UniRule"/>
</dbReference>